<dbReference type="InterPro" id="IPR005225">
    <property type="entry name" value="Small_GTP-bd"/>
</dbReference>
<comment type="caution">
    <text evidence="13">The sequence shown here is derived from an EMBL/GenBank/DDBJ whole genome shotgun (WGS) entry which is preliminary data.</text>
</comment>
<evidence type="ECO:0000256" key="9">
    <source>
        <dbReference type="ARBA" id="ARBA00023134"/>
    </source>
</evidence>
<dbReference type="Pfam" id="PF10396">
    <property type="entry name" value="TrmE_N"/>
    <property type="match status" value="1"/>
</dbReference>
<comment type="subcellular location">
    <subcellularLocation>
        <location evidence="10">Cytoplasm</location>
    </subcellularLocation>
</comment>
<dbReference type="GO" id="GO:0005829">
    <property type="term" value="C:cytosol"/>
    <property type="evidence" value="ECO:0007669"/>
    <property type="project" value="TreeGrafter"/>
</dbReference>
<dbReference type="GO" id="GO:0042802">
    <property type="term" value="F:identical protein binding"/>
    <property type="evidence" value="ECO:0007669"/>
    <property type="project" value="UniProtKB-ARBA"/>
</dbReference>
<dbReference type="NCBIfam" id="NF003661">
    <property type="entry name" value="PRK05291.1-3"/>
    <property type="match status" value="1"/>
</dbReference>
<dbReference type="NCBIfam" id="TIGR00450">
    <property type="entry name" value="mnmE_trmE_thdF"/>
    <property type="match status" value="1"/>
</dbReference>
<keyword evidence="4 10" id="KW-0479">Metal-binding</keyword>
<organism evidence="13 14">
    <name type="scientific">Microseira wollei NIES-4236</name>
    <dbReference type="NCBI Taxonomy" id="2530354"/>
    <lineage>
        <taxon>Bacteria</taxon>
        <taxon>Bacillati</taxon>
        <taxon>Cyanobacteriota</taxon>
        <taxon>Cyanophyceae</taxon>
        <taxon>Oscillatoriophycideae</taxon>
        <taxon>Aerosakkonematales</taxon>
        <taxon>Aerosakkonemataceae</taxon>
        <taxon>Microseira</taxon>
    </lineage>
</organism>
<dbReference type="GO" id="GO:0046872">
    <property type="term" value="F:metal ion binding"/>
    <property type="evidence" value="ECO:0007669"/>
    <property type="project" value="UniProtKB-KW"/>
</dbReference>
<dbReference type="Proteomes" id="UP001050975">
    <property type="component" value="Unassembled WGS sequence"/>
</dbReference>
<dbReference type="InterPro" id="IPR004520">
    <property type="entry name" value="GTPase_MnmE"/>
</dbReference>
<keyword evidence="6 10" id="KW-0378">Hydrolase</keyword>
<evidence type="ECO:0000256" key="3">
    <source>
        <dbReference type="ARBA" id="ARBA00022694"/>
    </source>
</evidence>
<feature type="binding site" evidence="10">
    <location>
        <position position="233"/>
    </location>
    <ligand>
        <name>K(+)</name>
        <dbReference type="ChEBI" id="CHEBI:29103"/>
    </ligand>
</feature>
<dbReference type="FunFam" id="3.40.50.300:FF:000494">
    <property type="entry name" value="tRNA modification GTPase MnmE"/>
    <property type="match status" value="1"/>
</dbReference>
<dbReference type="AlphaFoldDB" id="A0AAV3XPI8"/>
<feature type="domain" description="TrmE-type G" evidence="12">
    <location>
        <begin position="223"/>
        <end position="383"/>
    </location>
</feature>
<dbReference type="PANTHER" id="PTHR42714:SF2">
    <property type="entry name" value="TRNA MODIFICATION GTPASE GTPBP3, MITOCHONDRIAL"/>
    <property type="match status" value="1"/>
</dbReference>
<reference evidence="13" key="1">
    <citation type="submission" date="2019-10" db="EMBL/GenBank/DDBJ databases">
        <title>Draft genome sequece of Microseira wollei NIES-4236.</title>
        <authorList>
            <person name="Yamaguchi H."/>
            <person name="Suzuki S."/>
            <person name="Kawachi M."/>
        </authorList>
    </citation>
    <scope>NUCLEOTIDE SEQUENCE</scope>
    <source>
        <strain evidence="13">NIES-4236</strain>
    </source>
</reference>
<dbReference type="PRINTS" id="PR00449">
    <property type="entry name" value="RASTRNSFRMNG"/>
</dbReference>
<evidence type="ECO:0000256" key="5">
    <source>
        <dbReference type="ARBA" id="ARBA00022741"/>
    </source>
</evidence>
<dbReference type="HAMAP" id="MF_00379">
    <property type="entry name" value="GTPase_MnmE"/>
    <property type="match status" value="1"/>
</dbReference>
<protein>
    <recommendedName>
        <fullName evidence="10">tRNA modification GTPase MnmE</fullName>
        <ecNumber evidence="10">3.6.-.-</ecNumber>
    </recommendedName>
</protein>
<feature type="binding site" evidence="10">
    <location>
        <position position="258"/>
    </location>
    <ligand>
        <name>Mg(2+)</name>
        <dbReference type="ChEBI" id="CHEBI:18420"/>
    </ligand>
</feature>
<accession>A0AAV3XPI8</accession>
<evidence type="ECO:0000259" key="12">
    <source>
        <dbReference type="PROSITE" id="PS51709"/>
    </source>
</evidence>
<dbReference type="InterPro" id="IPR027266">
    <property type="entry name" value="TrmE/GcvT-like"/>
</dbReference>
<keyword evidence="3 10" id="KW-0819">tRNA processing</keyword>
<comment type="cofactor">
    <cofactor evidence="10">
        <name>K(+)</name>
        <dbReference type="ChEBI" id="CHEBI:29103"/>
    </cofactor>
    <text evidence="10">Binds 1 potassium ion per subunit.</text>
</comment>
<dbReference type="Gene3D" id="3.40.50.300">
    <property type="entry name" value="P-loop containing nucleotide triphosphate hydrolases"/>
    <property type="match status" value="1"/>
</dbReference>
<evidence type="ECO:0000256" key="4">
    <source>
        <dbReference type="ARBA" id="ARBA00022723"/>
    </source>
</evidence>
<dbReference type="InterPro" id="IPR031168">
    <property type="entry name" value="G_TrmE"/>
</dbReference>
<evidence type="ECO:0000256" key="7">
    <source>
        <dbReference type="ARBA" id="ARBA00022842"/>
    </source>
</evidence>
<dbReference type="InterPro" id="IPR027368">
    <property type="entry name" value="MnmE_dom2"/>
</dbReference>
<feature type="binding site" evidence="10">
    <location>
        <position position="254"/>
    </location>
    <ligand>
        <name>K(+)</name>
        <dbReference type="ChEBI" id="CHEBI:29103"/>
    </ligand>
</feature>
<sequence>MTLGTGDTIAAIATAVVPQQGSVSIVRVSGAVAMAIAKAIFHAPGSQVWESHRILYGYIRHPQTKQVVDEALLLIMKAPRSYTREDVVEFHCHGGIAAVQQVLQLCIAAGARLAQAGEFTLRAFLNGRLDLTQAESIADLVGAKSKQAAQMALAGLQGKLAKPIRQLRATCLDILAEIEARIDFEEDLPPLDEAAIKGQIGQVLAEVEGILATAGQGELLRTGLKVAIVGRPNVGKSSLLNAWSKCERAIVTDLPGTTRDVVESQLVVGGIPVQVLDTAGMRETADVVEQIGVMRSRNVASAADLVLLTIDAQAGWTKDDQEIYERIQHRPVILVINKTDLIDETQKQILQSKICIPKSKIFTAAACNQGIDALEKAILAAVQTGNLQAADLDVAINQRQAAALTRARTSLQQVQTTVANQLPLDFWTIDLRGAIQALGEITGEEVTESVLDRIFSRFCIGK</sequence>
<keyword evidence="2 10" id="KW-0963">Cytoplasm</keyword>
<evidence type="ECO:0000313" key="13">
    <source>
        <dbReference type="EMBL" id="GET41517.1"/>
    </source>
</evidence>
<evidence type="ECO:0000313" key="14">
    <source>
        <dbReference type="Proteomes" id="UP001050975"/>
    </source>
</evidence>
<dbReference type="InterPro" id="IPR006073">
    <property type="entry name" value="GTP-bd"/>
</dbReference>
<evidence type="ECO:0000256" key="1">
    <source>
        <dbReference type="ARBA" id="ARBA00011043"/>
    </source>
</evidence>
<dbReference type="SUPFAM" id="SSF116878">
    <property type="entry name" value="TrmE connector domain"/>
    <property type="match status" value="1"/>
</dbReference>
<feature type="binding site" evidence="10">
    <location>
        <begin position="277"/>
        <end position="280"/>
    </location>
    <ligand>
        <name>GTP</name>
        <dbReference type="ChEBI" id="CHEBI:37565"/>
    </ligand>
</feature>
<dbReference type="CDD" id="cd04164">
    <property type="entry name" value="trmE"/>
    <property type="match status" value="1"/>
</dbReference>
<dbReference type="Gene3D" id="3.30.1360.120">
    <property type="entry name" value="Probable tRNA modification gtpase trme, domain 1"/>
    <property type="match status" value="1"/>
</dbReference>
<dbReference type="InterPro" id="IPR025867">
    <property type="entry name" value="MnmE_helical"/>
</dbReference>
<feature type="binding site" evidence="10">
    <location>
        <begin position="252"/>
        <end position="258"/>
    </location>
    <ligand>
        <name>GTP</name>
        <dbReference type="ChEBI" id="CHEBI:37565"/>
    </ligand>
</feature>
<dbReference type="GO" id="GO:0002098">
    <property type="term" value="P:tRNA wobble uridine modification"/>
    <property type="evidence" value="ECO:0007669"/>
    <property type="project" value="TreeGrafter"/>
</dbReference>
<evidence type="ECO:0000256" key="8">
    <source>
        <dbReference type="ARBA" id="ARBA00022958"/>
    </source>
</evidence>
<dbReference type="PROSITE" id="PS51709">
    <property type="entry name" value="G_TRME"/>
    <property type="match status" value="1"/>
</dbReference>
<dbReference type="CDD" id="cd14858">
    <property type="entry name" value="TrmE_N"/>
    <property type="match status" value="1"/>
</dbReference>
<comment type="caution">
    <text evidence="10">Lacks conserved residue(s) required for the propagation of feature annotation.</text>
</comment>
<dbReference type="SUPFAM" id="SSF52540">
    <property type="entry name" value="P-loop containing nucleoside triphosphate hydrolases"/>
    <property type="match status" value="1"/>
</dbReference>
<evidence type="ECO:0000256" key="2">
    <source>
        <dbReference type="ARBA" id="ARBA00022490"/>
    </source>
</evidence>
<keyword evidence="14" id="KW-1185">Reference proteome</keyword>
<feature type="binding site" evidence="10">
    <location>
        <begin position="233"/>
        <end position="238"/>
    </location>
    <ligand>
        <name>GTP</name>
        <dbReference type="ChEBI" id="CHEBI:37565"/>
    </ligand>
</feature>
<evidence type="ECO:0000256" key="6">
    <source>
        <dbReference type="ARBA" id="ARBA00022801"/>
    </source>
</evidence>
<proteinExistence type="inferred from homology"/>
<dbReference type="Pfam" id="PF12631">
    <property type="entry name" value="MnmE_helical"/>
    <property type="match status" value="1"/>
</dbReference>
<gene>
    <name evidence="10" type="primary">mnmE</name>
    <name evidence="10" type="synonym">trmE</name>
    <name evidence="13" type="ORF">MiSe_63290</name>
</gene>
<dbReference type="InterPro" id="IPR018948">
    <property type="entry name" value="GTP-bd_TrmE_N"/>
</dbReference>
<dbReference type="InterPro" id="IPR027417">
    <property type="entry name" value="P-loop_NTPase"/>
</dbReference>
<keyword evidence="7 10" id="KW-0460">Magnesium</keyword>
<dbReference type="EMBL" id="BLAY01000125">
    <property type="protein sequence ID" value="GET41517.1"/>
    <property type="molecule type" value="Genomic_DNA"/>
</dbReference>
<dbReference type="Gene3D" id="1.20.120.430">
    <property type="entry name" value="tRNA modification GTPase MnmE domain 2"/>
    <property type="match status" value="1"/>
</dbReference>
<keyword evidence="9 10" id="KW-0342">GTP-binding</keyword>
<comment type="function">
    <text evidence="10">Exhibits a very high intrinsic GTPase hydrolysis rate. Involved in the addition of a carboxymethylaminomethyl (cmnm) group at the wobble position (U34) of certain tRNAs, forming tRNA-cmnm(5)s(2)U34.</text>
</comment>
<feature type="binding site" evidence="10">
    <location>
        <position position="462"/>
    </location>
    <ligand>
        <name>(6S)-5-formyl-5,6,7,8-tetrahydrofolate</name>
        <dbReference type="ChEBI" id="CHEBI:57457"/>
    </ligand>
</feature>
<name>A0AAV3XPI8_9CYAN</name>
<feature type="binding site" evidence="10">
    <location>
        <position position="128"/>
    </location>
    <ligand>
        <name>(6S)-5-formyl-5,6,7,8-tetrahydrofolate</name>
        <dbReference type="ChEBI" id="CHEBI:57457"/>
    </ligand>
</feature>
<comment type="subunit">
    <text evidence="10">Homodimer. Heterotetramer of two MnmE and two MnmG subunits.</text>
</comment>
<dbReference type="RefSeq" id="WP_226587890.1">
    <property type="nucleotide sequence ID" value="NZ_BLAY01000125.1"/>
</dbReference>
<evidence type="ECO:0000256" key="10">
    <source>
        <dbReference type="HAMAP-Rule" id="MF_00379"/>
    </source>
</evidence>
<dbReference type="GO" id="GO:0005525">
    <property type="term" value="F:GTP binding"/>
    <property type="evidence" value="ECO:0007669"/>
    <property type="project" value="UniProtKB-UniRule"/>
</dbReference>
<dbReference type="NCBIfam" id="TIGR00231">
    <property type="entry name" value="small_GTP"/>
    <property type="match status" value="1"/>
</dbReference>
<feature type="binding site" evidence="10">
    <location>
        <position position="89"/>
    </location>
    <ligand>
        <name>(6S)-5-formyl-5,6,7,8-tetrahydrofolate</name>
        <dbReference type="ChEBI" id="CHEBI:57457"/>
    </ligand>
</feature>
<dbReference type="Pfam" id="PF01926">
    <property type="entry name" value="MMR_HSR1"/>
    <property type="match status" value="1"/>
</dbReference>
<evidence type="ECO:0000256" key="11">
    <source>
        <dbReference type="RuleBase" id="RU003313"/>
    </source>
</evidence>
<feature type="binding site" evidence="10">
    <location>
        <position position="257"/>
    </location>
    <ligand>
        <name>K(+)</name>
        <dbReference type="ChEBI" id="CHEBI:29103"/>
    </ligand>
</feature>
<comment type="similarity">
    <text evidence="1 10 11">Belongs to the TRAFAC class TrmE-Era-EngA-EngB-Septin-like GTPase superfamily. TrmE GTPase family.</text>
</comment>
<dbReference type="PANTHER" id="PTHR42714">
    <property type="entry name" value="TRNA MODIFICATION GTPASE GTPBP3"/>
    <property type="match status" value="1"/>
</dbReference>
<dbReference type="GO" id="GO:0003924">
    <property type="term" value="F:GTPase activity"/>
    <property type="evidence" value="ECO:0007669"/>
    <property type="project" value="UniProtKB-UniRule"/>
</dbReference>
<feature type="binding site" evidence="10">
    <location>
        <position position="27"/>
    </location>
    <ligand>
        <name>(6S)-5-formyl-5,6,7,8-tetrahydrofolate</name>
        <dbReference type="ChEBI" id="CHEBI:57457"/>
    </ligand>
</feature>
<keyword evidence="5 10" id="KW-0547">Nucleotide-binding</keyword>
<dbReference type="GO" id="GO:0030488">
    <property type="term" value="P:tRNA methylation"/>
    <property type="evidence" value="ECO:0007669"/>
    <property type="project" value="TreeGrafter"/>
</dbReference>
<dbReference type="FunFam" id="3.30.1360.120:FF:000003">
    <property type="entry name" value="tRNA modification GTPase MnmE"/>
    <property type="match status" value="1"/>
</dbReference>
<feature type="binding site" evidence="10">
    <location>
        <position position="237"/>
    </location>
    <ligand>
        <name>Mg(2+)</name>
        <dbReference type="ChEBI" id="CHEBI:18420"/>
    </ligand>
</feature>
<keyword evidence="8 10" id="KW-0630">Potassium</keyword>
<dbReference type="EC" id="3.6.-.-" evidence="10"/>
<feature type="binding site" evidence="10">
    <location>
        <position position="252"/>
    </location>
    <ligand>
        <name>K(+)</name>
        <dbReference type="ChEBI" id="CHEBI:29103"/>
    </ligand>
</feature>